<comment type="caution">
    <text evidence="1">The sequence shown here is derived from an EMBL/GenBank/DDBJ whole genome shotgun (WGS) entry which is preliminary data.</text>
</comment>
<gene>
    <name evidence="1" type="ORF">OBE_07398</name>
</gene>
<reference evidence="1" key="1">
    <citation type="journal article" date="2013" name="Environ. Microbiol.">
        <title>Microbiota from the distal guts of lean and obese adolescents exhibit partial functional redundancy besides clear differences in community structure.</title>
        <authorList>
            <person name="Ferrer M."/>
            <person name="Ruiz A."/>
            <person name="Lanza F."/>
            <person name="Haange S.B."/>
            <person name="Oberbach A."/>
            <person name="Till H."/>
            <person name="Bargiela R."/>
            <person name="Campoy C."/>
            <person name="Segura M.T."/>
            <person name="Richter M."/>
            <person name="von Bergen M."/>
            <person name="Seifert J."/>
            <person name="Suarez A."/>
        </authorList>
    </citation>
    <scope>NUCLEOTIDE SEQUENCE</scope>
</reference>
<name>K1T158_9ZZZZ</name>
<protein>
    <submittedName>
        <fullName evidence="1">Relaxase/mobilization nuclease domain protein</fullName>
    </submittedName>
</protein>
<organism evidence="1">
    <name type="scientific">human gut metagenome</name>
    <dbReference type="NCBI Taxonomy" id="408170"/>
    <lineage>
        <taxon>unclassified sequences</taxon>
        <taxon>metagenomes</taxon>
        <taxon>organismal metagenomes</taxon>
    </lineage>
</organism>
<dbReference type="AlphaFoldDB" id="K1T158"/>
<proteinExistence type="predicted"/>
<accession>K1T158</accession>
<dbReference type="EMBL" id="AJWZ01005084">
    <property type="protein sequence ID" value="EKC63568.1"/>
    <property type="molecule type" value="Genomic_DNA"/>
</dbReference>
<sequence length="101" mass="12115">MYEAYRKSGYSIKFFEEHREEIQIHKAAKKAFDQLPGKKVPTRQSLNEEYHRLLSGKKEAYAEYRQVKKDMQEYLIAKQTVEHILGIDRKNRIITQQQNLD</sequence>
<evidence type="ECO:0000313" key="1">
    <source>
        <dbReference type="EMBL" id="EKC63568.1"/>
    </source>
</evidence>